<reference evidence="1" key="1">
    <citation type="submission" date="2019-08" db="EMBL/GenBank/DDBJ databases">
        <authorList>
            <person name="Kucharzyk K."/>
            <person name="Murdoch R.W."/>
            <person name="Higgins S."/>
            <person name="Loffler F."/>
        </authorList>
    </citation>
    <scope>NUCLEOTIDE SEQUENCE</scope>
</reference>
<dbReference type="AlphaFoldDB" id="A0A644VML4"/>
<accession>A0A644VML4</accession>
<dbReference type="PROSITE" id="PS51257">
    <property type="entry name" value="PROKAR_LIPOPROTEIN"/>
    <property type="match status" value="1"/>
</dbReference>
<comment type="caution">
    <text evidence="1">The sequence shown here is derived from an EMBL/GenBank/DDBJ whole genome shotgun (WGS) entry which is preliminary data.</text>
</comment>
<organism evidence="1">
    <name type="scientific">bioreactor metagenome</name>
    <dbReference type="NCBI Taxonomy" id="1076179"/>
    <lineage>
        <taxon>unclassified sequences</taxon>
        <taxon>metagenomes</taxon>
        <taxon>ecological metagenomes</taxon>
    </lineage>
</organism>
<dbReference type="NCBIfam" id="TIGR03511">
    <property type="entry name" value="GldH_lipo"/>
    <property type="match status" value="1"/>
</dbReference>
<evidence type="ECO:0000313" key="1">
    <source>
        <dbReference type="EMBL" id="MPL92410.1"/>
    </source>
</evidence>
<dbReference type="EMBL" id="VSSQ01000357">
    <property type="protein sequence ID" value="MPL92410.1"/>
    <property type="molecule type" value="Genomic_DNA"/>
</dbReference>
<gene>
    <name evidence="1" type="primary">gldH_5</name>
    <name evidence="1" type="ORF">SDC9_38511</name>
</gene>
<sequence>MMLQNNREEMINLRQIRWHVFVLIVAVYGAISCSRQPVYNEFKQVDPDGWSADSSSVFQVNMEDTSGTYNLTLHIRHTSSYPYQNLWLFVEQLSPDSQLVRDTISCILADHAGKWLGTGTGSVYLFSAPLKKQYSFGQQGIYRYTVVHGMRDEILSGIQAVGLKLENQHGKE</sequence>
<proteinExistence type="predicted"/>
<name>A0A644VML4_9ZZZZ</name>
<dbReference type="Pfam" id="PF14109">
    <property type="entry name" value="GldH_lipo"/>
    <property type="match status" value="1"/>
</dbReference>
<dbReference type="InterPro" id="IPR020018">
    <property type="entry name" value="Motility-assoc_lipoprot_GldH"/>
</dbReference>
<keyword evidence="1" id="KW-0449">Lipoprotein</keyword>
<protein>
    <submittedName>
        <fullName evidence="1">Gliding motility lipoprotein GldH</fullName>
    </submittedName>
</protein>